<dbReference type="PANTHER" id="PTHR13931:SF2">
    <property type="entry name" value="UBIQUITIN CONJUGATION FACTOR E4 B"/>
    <property type="match status" value="1"/>
</dbReference>
<dbReference type="EMBL" id="CAJOBC010000389">
    <property type="protein sequence ID" value="CAF3580258.1"/>
    <property type="molecule type" value="Genomic_DNA"/>
</dbReference>
<organism evidence="8 12">
    <name type="scientific">Didymodactylos carnosus</name>
    <dbReference type="NCBI Taxonomy" id="1234261"/>
    <lineage>
        <taxon>Eukaryota</taxon>
        <taxon>Metazoa</taxon>
        <taxon>Spiralia</taxon>
        <taxon>Gnathifera</taxon>
        <taxon>Rotifera</taxon>
        <taxon>Eurotatoria</taxon>
        <taxon>Bdelloidea</taxon>
        <taxon>Philodinida</taxon>
        <taxon>Philodinidae</taxon>
        <taxon>Didymodactylos</taxon>
    </lineage>
</organism>
<dbReference type="Proteomes" id="UP000677228">
    <property type="component" value="Unassembled WGS sequence"/>
</dbReference>
<comment type="pathway">
    <text evidence="2">Protein modification; protein ubiquitination.</text>
</comment>
<evidence type="ECO:0000256" key="6">
    <source>
        <dbReference type="SAM" id="MobiDB-lite"/>
    </source>
</evidence>
<evidence type="ECO:0000313" key="10">
    <source>
        <dbReference type="EMBL" id="CAF3580258.1"/>
    </source>
</evidence>
<dbReference type="PANTHER" id="PTHR13931">
    <property type="entry name" value="UBIQUITINATION FACTOR E4"/>
    <property type="match status" value="1"/>
</dbReference>
<evidence type="ECO:0000256" key="5">
    <source>
        <dbReference type="ARBA" id="ARBA00023242"/>
    </source>
</evidence>
<dbReference type="GO" id="GO:0034450">
    <property type="term" value="F:ubiquitin-ubiquitin ligase activity"/>
    <property type="evidence" value="ECO:0007669"/>
    <property type="project" value="InterPro"/>
</dbReference>
<feature type="compositionally biased region" description="Basic and acidic residues" evidence="6">
    <location>
        <begin position="1"/>
        <end position="10"/>
    </location>
</feature>
<sequence>MLSLDTDSRQRSKSQGCGRNPVPGESAPLPPLNAEEVRRKRLEKFSTSTKSSSDVTSSSQATDSSTTDSLLNSTQQLSTQLSNDLATCRINSVDSQNVNSALAGNDDPVSMDVTSNDQNNNETVTSETQSNFIPLLQSQQSNTGDKRQREVSLNLDKSDSFISNSDAQLLSSEDAGIIKKRKSEMQMSEEPILKRIVRELLCISEEKLSDASLFSWLRDLFSNTNRNPKSTLSDVFLHLMSGQLKAELNLIIRYDTYFSIDKHDSILWYLTRTYSRVDDIQRTNSQEETELVNHCRLLCVRYTILYLLEGSFLESWNKTLKLLDIFQEYPETLLTPFMSEFIYISSSNEPKMISCERLIRAILYRLRQQCSLPEQYTRLLHIFVILCEYRSIQNKNERIVCTYLTTLNDWLPKVALTDGRTLQRMSLLGPIFSISCFAEDDIELLVSQLTNIDSERASAGENDDDDDNSINVLEKHICATVQSQLNKARILMHKIVLAFFSNVQSRSAMLNYLQKFIQCNLKRNFIQSDESRVSGDGFMLNLTFVLQSLALPIDVQKVDINYPHFADDKLSIPKDQSRLHCSTEEYRTFYDEMLKPQEVKFTTECLFLALQLSHFGLISITRKPQRRNNAIRELTSAIENLQQTEEQWKRSPRAAQQQIYLERLKVELKVCK</sequence>
<evidence type="ECO:0000256" key="1">
    <source>
        <dbReference type="ARBA" id="ARBA00004123"/>
    </source>
</evidence>
<dbReference type="GO" id="GO:0006511">
    <property type="term" value="P:ubiquitin-dependent protein catabolic process"/>
    <property type="evidence" value="ECO:0007669"/>
    <property type="project" value="InterPro"/>
</dbReference>
<keyword evidence="12" id="KW-1185">Reference proteome</keyword>
<dbReference type="GO" id="GO:0036503">
    <property type="term" value="P:ERAD pathway"/>
    <property type="evidence" value="ECO:0007669"/>
    <property type="project" value="InterPro"/>
</dbReference>
<dbReference type="GO" id="GO:0000209">
    <property type="term" value="P:protein polyubiquitination"/>
    <property type="evidence" value="ECO:0007669"/>
    <property type="project" value="TreeGrafter"/>
</dbReference>
<name>A0A813SHN4_9BILA</name>
<evidence type="ECO:0000313" key="8">
    <source>
        <dbReference type="EMBL" id="CAF0795705.1"/>
    </source>
</evidence>
<dbReference type="EMBL" id="CAJOBA010003980">
    <property type="protein sequence ID" value="CAF3699226.1"/>
    <property type="molecule type" value="Genomic_DNA"/>
</dbReference>
<keyword evidence="3" id="KW-0808">Transferase</keyword>
<dbReference type="UniPathway" id="UPA00143"/>
<dbReference type="InterPro" id="IPR045132">
    <property type="entry name" value="UBE4"/>
</dbReference>
<dbReference type="EMBL" id="CAJNOK010003979">
    <property type="protein sequence ID" value="CAF0921808.1"/>
    <property type="molecule type" value="Genomic_DNA"/>
</dbReference>
<dbReference type="AlphaFoldDB" id="A0A813SHN4"/>
<proteinExistence type="predicted"/>
<dbReference type="GO" id="GO:0005737">
    <property type="term" value="C:cytoplasm"/>
    <property type="evidence" value="ECO:0007669"/>
    <property type="project" value="TreeGrafter"/>
</dbReference>
<evidence type="ECO:0000313" key="9">
    <source>
        <dbReference type="EMBL" id="CAF0921808.1"/>
    </source>
</evidence>
<dbReference type="OrthoDB" id="20295at2759"/>
<dbReference type="Proteomes" id="UP000681722">
    <property type="component" value="Unassembled WGS sequence"/>
</dbReference>
<gene>
    <name evidence="8" type="ORF">GPM918_LOCUS3240</name>
    <name evidence="9" type="ORF">OVA965_LOCUS10664</name>
    <name evidence="10" type="ORF">SRO942_LOCUS3240</name>
    <name evidence="11" type="ORF">TMI583_LOCUS10660</name>
</gene>
<dbReference type="EMBL" id="CAJNOQ010000389">
    <property type="protein sequence ID" value="CAF0795705.1"/>
    <property type="molecule type" value="Genomic_DNA"/>
</dbReference>
<evidence type="ECO:0000313" key="12">
    <source>
        <dbReference type="Proteomes" id="UP000663829"/>
    </source>
</evidence>
<feature type="compositionally biased region" description="Polar residues" evidence="6">
    <location>
        <begin position="112"/>
        <end position="143"/>
    </location>
</feature>
<feature type="region of interest" description="Disordered" evidence="6">
    <location>
        <begin position="99"/>
        <end position="150"/>
    </location>
</feature>
<comment type="caution">
    <text evidence="8">The sequence shown here is derived from an EMBL/GenBank/DDBJ whole genome shotgun (WGS) entry which is preliminary data.</text>
</comment>
<accession>A0A813SHN4</accession>
<comment type="subcellular location">
    <subcellularLocation>
        <location evidence="1">Nucleus</location>
    </subcellularLocation>
</comment>
<dbReference type="Proteomes" id="UP000663829">
    <property type="component" value="Unassembled WGS sequence"/>
</dbReference>
<dbReference type="GO" id="GO:0005634">
    <property type="term" value="C:nucleus"/>
    <property type="evidence" value="ECO:0007669"/>
    <property type="project" value="UniProtKB-SubCell"/>
</dbReference>
<keyword evidence="4" id="KW-0833">Ubl conjugation pathway</keyword>
<feature type="domain" description="Ubiquitin conjugation factor E4 core" evidence="7">
    <location>
        <begin position="428"/>
        <end position="669"/>
    </location>
</feature>
<dbReference type="InterPro" id="IPR019474">
    <property type="entry name" value="Ub_conjug_fac_E4_core"/>
</dbReference>
<dbReference type="Proteomes" id="UP000682733">
    <property type="component" value="Unassembled WGS sequence"/>
</dbReference>
<keyword evidence="5" id="KW-0539">Nucleus</keyword>
<evidence type="ECO:0000256" key="4">
    <source>
        <dbReference type="ARBA" id="ARBA00022786"/>
    </source>
</evidence>
<feature type="compositionally biased region" description="Low complexity" evidence="6">
    <location>
        <begin position="46"/>
        <end position="71"/>
    </location>
</feature>
<evidence type="ECO:0000256" key="3">
    <source>
        <dbReference type="ARBA" id="ARBA00022679"/>
    </source>
</evidence>
<evidence type="ECO:0000313" key="11">
    <source>
        <dbReference type="EMBL" id="CAF3699226.1"/>
    </source>
</evidence>
<reference evidence="8" key="1">
    <citation type="submission" date="2021-02" db="EMBL/GenBank/DDBJ databases">
        <authorList>
            <person name="Nowell W R."/>
        </authorList>
    </citation>
    <scope>NUCLEOTIDE SEQUENCE</scope>
</reference>
<evidence type="ECO:0000256" key="2">
    <source>
        <dbReference type="ARBA" id="ARBA00004906"/>
    </source>
</evidence>
<evidence type="ECO:0000259" key="7">
    <source>
        <dbReference type="Pfam" id="PF10408"/>
    </source>
</evidence>
<dbReference type="GO" id="GO:0000151">
    <property type="term" value="C:ubiquitin ligase complex"/>
    <property type="evidence" value="ECO:0007669"/>
    <property type="project" value="InterPro"/>
</dbReference>
<dbReference type="Pfam" id="PF10408">
    <property type="entry name" value="Ufd2P_core"/>
    <property type="match status" value="1"/>
</dbReference>
<protein>
    <recommendedName>
        <fullName evidence="7">Ubiquitin conjugation factor E4 core domain-containing protein</fullName>
    </recommendedName>
</protein>
<feature type="region of interest" description="Disordered" evidence="6">
    <location>
        <begin position="1"/>
        <end position="71"/>
    </location>
</feature>